<reference evidence="11 12" key="1">
    <citation type="journal article" date="2024" name="BMC Biol.">
        <title>Comparative genomics of Ascetosporea gives new insight into the evolutionary basis for animal parasitism in Rhizaria.</title>
        <authorList>
            <person name="Hiltunen Thoren M."/>
            <person name="Onut-Brannstrom I."/>
            <person name="Alfjorden A."/>
            <person name="Peckova H."/>
            <person name="Swords F."/>
            <person name="Hooper C."/>
            <person name="Holzer A.S."/>
            <person name="Bass D."/>
            <person name="Burki F."/>
        </authorList>
    </citation>
    <scope>NUCLEOTIDE SEQUENCE [LARGE SCALE GENOMIC DNA]</scope>
    <source>
        <strain evidence="11">20-A016</strain>
    </source>
</reference>
<dbReference type="EMBL" id="JBDODL010000781">
    <property type="protein sequence ID" value="MES1920636.1"/>
    <property type="molecule type" value="Genomic_DNA"/>
</dbReference>
<comment type="caution">
    <text evidence="11">The sequence shown here is derived from an EMBL/GenBank/DDBJ whole genome shotgun (WGS) entry which is preliminary data.</text>
</comment>
<dbReference type="PRINTS" id="PR00106">
    <property type="entry name" value="DNAPOLB"/>
</dbReference>
<accession>A0ABV2ALS6</accession>
<dbReference type="Proteomes" id="UP001439008">
    <property type="component" value="Unassembled WGS sequence"/>
</dbReference>
<dbReference type="InterPro" id="IPR043502">
    <property type="entry name" value="DNA/RNA_pol_sf"/>
</dbReference>
<dbReference type="SUPFAM" id="SSF53098">
    <property type="entry name" value="Ribonuclease H-like"/>
    <property type="match status" value="1"/>
</dbReference>
<dbReference type="Gene3D" id="3.30.420.10">
    <property type="entry name" value="Ribonuclease H-like superfamily/Ribonuclease H"/>
    <property type="match status" value="1"/>
</dbReference>
<organism evidence="11 12">
    <name type="scientific">Bonamia ostreae</name>
    <dbReference type="NCBI Taxonomy" id="126728"/>
    <lineage>
        <taxon>Eukaryota</taxon>
        <taxon>Sar</taxon>
        <taxon>Rhizaria</taxon>
        <taxon>Endomyxa</taxon>
        <taxon>Ascetosporea</taxon>
        <taxon>Haplosporida</taxon>
        <taxon>Bonamia</taxon>
    </lineage>
</organism>
<evidence type="ECO:0000256" key="6">
    <source>
        <dbReference type="ARBA" id="ARBA00022763"/>
    </source>
</evidence>
<dbReference type="Gene3D" id="1.10.287.690">
    <property type="entry name" value="Helix hairpin bin"/>
    <property type="match status" value="1"/>
</dbReference>
<feature type="non-terminal residue" evidence="11">
    <location>
        <position position="433"/>
    </location>
</feature>
<keyword evidence="8" id="KW-0234">DNA repair</keyword>
<dbReference type="InterPro" id="IPR036397">
    <property type="entry name" value="RNaseH_sf"/>
</dbReference>
<feature type="domain" description="DNA-directed DNA polymerase family B exonuclease" evidence="10">
    <location>
        <begin position="13"/>
        <end position="171"/>
    </location>
</feature>
<dbReference type="SUPFAM" id="SSF56672">
    <property type="entry name" value="DNA/RNA polymerases"/>
    <property type="match status" value="1"/>
</dbReference>
<feature type="domain" description="DNA-directed DNA polymerase family B multifunctional" evidence="9">
    <location>
        <begin position="235"/>
        <end position="433"/>
    </location>
</feature>
<sequence length="433" mass="49802">MSLAYIELMASTTNEKFSDPDKDKILTICVLIKSENNFELNVIATNDDFRLDVNEFYPHKMALILKFCDNEEQIIEEFCDLIRKKDIDILAGFEIQKKSIGFLLDRIIKAYGKNSHVFCRNFDSDNRKLLNVLAQFDSKIVCFEKFGRIFLNIWQVCRSELSLRSYTIQNVYFDLFSETFPSLNDQILFANFCKGGFAKSRAISYVAKKCLLSHQILENLFIIERTCEKANIYGITFANVLNRGSQYRVQSMLARISKIGVYQLLSPSRKMTMSQNTPTSIPLVLEPEKGFIKDPIIVLDFRSLYPSIIIAYNLCYSTCLGKLHFDSNFHSKKFGVTSKTNFKKVDKKDLFLTPNKVVFVKHQKRFGLLPALLLELLQTRIGIKEKMKKSDKNLEKLLNARQESFKLISNVIYGYTAAGFSGRMPCSELAESI</sequence>
<gene>
    <name evidence="11" type="ORF">MHBO_002289</name>
</gene>
<evidence type="ECO:0000313" key="11">
    <source>
        <dbReference type="EMBL" id="MES1920636.1"/>
    </source>
</evidence>
<keyword evidence="5" id="KW-0548">Nucleotidyltransferase</keyword>
<evidence type="ECO:0000313" key="12">
    <source>
        <dbReference type="Proteomes" id="UP001439008"/>
    </source>
</evidence>
<evidence type="ECO:0000256" key="8">
    <source>
        <dbReference type="ARBA" id="ARBA00023204"/>
    </source>
</evidence>
<protein>
    <recommendedName>
        <fullName evidence="3">DNA polymerase zeta catalytic subunit</fullName>
        <ecNumber evidence="2">2.7.7.7</ecNumber>
    </recommendedName>
</protein>
<keyword evidence="7" id="KW-0239">DNA-directed DNA polymerase</keyword>
<evidence type="ECO:0000259" key="10">
    <source>
        <dbReference type="Pfam" id="PF03104"/>
    </source>
</evidence>
<evidence type="ECO:0000256" key="1">
    <source>
        <dbReference type="ARBA" id="ARBA00005755"/>
    </source>
</evidence>
<evidence type="ECO:0000256" key="7">
    <source>
        <dbReference type="ARBA" id="ARBA00022932"/>
    </source>
</evidence>
<dbReference type="InterPro" id="IPR006134">
    <property type="entry name" value="DNA-dir_DNA_pol_B_multi_dom"/>
</dbReference>
<dbReference type="SMART" id="SM00486">
    <property type="entry name" value="POLBc"/>
    <property type="match status" value="1"/>
</dbReference>
<dbReference type="PANTHER" id="PTHR45812">
    <property type="entry name" value="DNA POLYMERASE ZETA CATALYTIC SUBUNIT"/>
    <property type="match status" value="1"/>
</dbReference>
<proteinExistence type="inferred from homology"/>
<keyword evidence="6" id="KW-0227">DNA damage</keyword>
<evidence type="ECO:0000256" key="3">
    <source>
        <dbReference type="ARBA" id="ARBA00021589"/>
    </source>
</evidence>
<evidence type="ECO:0000256" key="4">
    <source>
        <dbReference type="ARBA" id="ARBA00022679"/>
    </source>
</evidence>
<dbReference type="EC" id="2.7.7.7" evidence="2"/>
<dbReference type="Gene3D" id="3.90.1600.10">
    <property type="entry name" value="Palm domain of DNA polymerase"/>
    <property type="match status" value="1"/>
</dbReference>
<keyword evidence="4" id="KW-0808">Transferase</keyword>
<dbReference type="InterPro" id="IPR030559">
    <property type="entry name" value="PolZ_Rev3"/>
</dbReference>
<keyword evidence="12" id="KW-1185">Reference proteome</keyword>
<evidence type="ECO:0000259" key="9">
    <source>
        <dbReference type="Pfam" id="PF00136"/>
    </source>
</evidence>
<name>A0ABV2ALS6_9EUKA</name>
<dbReference type="PANTHER" id="PTHR45812:SF1">
    <property type="entry name" value="DNA POLYMERASE ZETA CATALYTIC SUBUNIT"/>
    <property type="match status" value="1"/>
</dbReference>
<dbReference type="Pfam" id="PF03104">
    <property type="entry name" value="DNA_pol_B_exo1"/>
    <property type="match status" value="1"/>
</dbReference>
<dbReference type="Pfam" id="PF00136">
    <property type="entry name" value="DNA_pol_B"/>
    <property type="match status" value="1"/>
</dbReference>
<dbReference type="InterPro" id="IPR023211">
    <property type="entry name" value="DNA_pol_palm_dom_sf"/>
</dbReference>
<comment type="similarity">
    <text evidence="1">Belongs to the DNA polymerase type-B family.</text>
</comment>
<evidence type="ECO:0000256" key="2">
    <source>
        <dbReference type="ARBA" id="ARBA00012417"/>
    </source>
</evidence>
<dbReference type="InterPro" id="IPR006172">
    <property type="entry name" value="DNA-dir_DNA_pol_B"/>
</dbReference>
<dbReference type="InterPro" id="IPR012337">
    <property type="entry name" value="RNaseH-like_sf"/>
</dbReference>
<evidence type="ECO:0000256" key="5">
    <source>
        <dbReference type="ARBA" id="ARBA00022695"/>
    </source>
</evidence>
<dbReference type="InterPro" id="IPR006133">
    <property type="entry name" value="DNA-dir_DNA_pol_B_exonuc"/>
</dbReference>